<keyword evidence="3" id="KW-1185">Reference proteome</keyword>
<sequence length="105" mass="11625">MSPYFRNGYLSEALVAIDDRGEMRFRRIRLILEINGDGGRERKVAGSIRRVCKGVDGASAVAESSFACPPERVAPPRNPPTVQQWPREKSPTPPRAQLQPPGRKG</sequence>
<reference evidence="2 3" key="1">
    <citation type="submission" date="2021-06" db="EMBL/GenBank/DDBJ databases">
        <title>Caerostris extrusa draft genome.</title>
        <authorList>
            <person name="Kono N."/>
            <person name="Arakawa K."/>
        </authorList>
    </citation>
    <scope>NUCLEOTIDE SEQUENCE [LARGE SCALE GENOMIC DNA]</scope>
</reference>
<evidence type="ECO:0000313" key="2">
    <source>
        <dbReference type="EMBL" id="GIX67044.1"/>
    </source>
</evidence>
<comment type="caution">
    <text evidence="2">The sequence shown here is derived from an EMBL/GenBank/DDBJ whole genome shotgun (WGS) entry which is preliminary data.</text>
</comment>
<dbReference type="EMBL" id="BPLR01001850">
    <property type="protein sequence ID" value="GIX67044.1"/>
    <property type="molecule type" value="Genomic_DNA"/>
</dbReference>
<evidence type="ECO:0000256" key="1">
    <source>
        <dbReference type="SAM" id="MobiDB-lite"/>
    </source>
</evidence>
<dbReference type="AlphaFoldDB" id="A0AAV4M3W0"/>
<evidence type="ECO:0000313" key="3">
    <source>
        <dbReference type="Proteomes" id="UP001054945"/>
    </source>
</evidence>
<feature type="region of interest" description="Disordered" evidence="1">
    <location>
        <begin position="68"/>
        <end position="105"/>
    </location>
</feature>
<name>A0AAV4M3W0_CAEEX</name>
<accession>A0AAV4M3W0</accession>
<proteinExistence type="predicted"/>
<gene>
    <name evidence="2" type="ORF">CEXT_125751</name>
</gene>
<protein>
    <submittedName>
        <fullName evidence="2">Uncharacterized protein</fullName>
    </submittedName>
</protein>
<organism evidence="2 3">
    <name type="scientific">Caerostris extrusa</name>
    <name type="common">Bark spider</name>
    <name type="synonym">Caerostris bankana</name>
    <dbReference type="NCBI Taxonomy" id="172846"/>
    <lineage>
        <taxon>Eukaryota</taxon>
        <taxon>Metazoa</taxon>
        <taxon>Ecdysozoa</taxon>
        <taxon>Arthropoda</taxon>
        <taxon>Chelicerata</taxon>
        <taxon>Arachnida</taxon>
        <taxon>Araneae</taxon>
        <taxon>Araneomorphae</taxon>
        <taxon>Entelegynae</taxon>
        <taxon>Araneoidea</taxon>
        <taxon>Araneidae</taxon>
        <taxon>Caerostris</taxon>
    </lineage>
</organism>
<dbReference type="Proteomes" id="UP001054945">
    <property type="component" value="Unassembled WGS sequence"/>
</dbReference>